<dbReference type="GO" id="GO:0005739">
    <property type="term" value="C:mitochondrion"/>
    <property type="evidence" value="ECO:0007669"/>
    <property type="project" value="TreeGrafter"/>
</dbReference>
<comment type="catalytic activity">
    <reaction evidence="6">
        <text>2 R'C(R)SH + O2 = R'C(R)S-S(R)CR' + H2O2</text>
        <dbReference type="Rhea" id="RHEA:17357"/>
        <dbReference type="ChEBI" id="CHEBI:15379"/>
        <dbReference type="ChEBI" id="CHEBI:16240"/>
        <dbReference type="ChEBI" id="CHEBI:16520"/>
        <dbReference type="ChEBI" id="CHEBI:17412"/>
        <dbReference type="EC" id="1.8.3.2"/>
    </reaction>
</comment>
<reference evidence="10" key="1">
    <citation type="journal article" date="2019" name="Nat. Commun.">
        <title>Expansion of phycobilisome linker gene families in mesophilic red algae.</title>
        <authorList>
            <person name="Lee J."/>
            <person name="Kim D."/>
            <person name="Bhattacharya D."/>
            <person name="Yoon H.S."/>
        </authorList>
    </citation>
    <scope>NUCLEOTIDE SEQUENCE [LARGE SCALE GENOMIC DNA]</scope>
    <source>
        <strain evidence="10">CCMP 1328</strain>
    </source>
</reference>
<sequence length="160" mass="17326">MRLSAQSARVVALTSAVWVLVLVVALYVAVASRSADCDSVNLTERHGAVSEATRKQVVGRAGWMLIHSMAAKFQPGEERAVLAMQGFLEAIAELYPCELCKTHFGQFLDASPPPMDSALALLVWTCKAHNEVNSRNGKQLFPCEKEPLQALYGDCGCDSS</sequence>
<evidence type="ECO:0000256" key="7">
    <source>
        <dbReference type="SAM" id="SignalP"/>
    </source>
</evidence>
<proteinExistence type="predicted"/>
<dbReference type="SUPFAM" id="SSF69000">
    <property type="entry name" value="FAD-dependent thiol oxidase"/>
    <property type="match status" value="1"/>
</dbReference>
<organism evidence="9 10">
    <name type="scientific">Porphyridium purpureum</name>
    <name type="common">Red alga</name>
    <name type="synonym">Porphyridium cruentum</name>
    <dbReference type="NCBI Taxonomy" id="35688"/>
    <lineage>
        <taxon>Eukaryota</taxon>
        <taxon>Rhodophyta</taxon>
        <taxon>Bangiophyceae</taxon>
        <taxon>Porphyridiales</taxon>
        <taxon>Porphyridiaceae</taxon>
        <taxon>Porphyridium</taxon>
    </lineage>
</organism>
<dbReference type="OrthoDB" id="59470at2759"/>
<evidence type="ECO:0000259" key="8">
    <source>
        <dbReference type="PROSITE" id="PS51324"/>
    </source>
</evidence>
<dbReference type="AlphaFoldDB" id="A0A5J4YY22"/>
<dbReference type="InterPro" id="IPR017905">
    <property type="entry name" value="ERV/ALR_sulphydryl_oxidase"/>
</dbReference>
<comment type="caution">
    <text evidence="9">The sequence shown here is derived from an EMBL/GenBank/DDBJ whole genome shotgun (WGS) entry which is preliminary data.</text>
</comment>
<keyword evidence="2 6" id="KW-0285">Flavoprotein</keyword>
<name>A0A5J4YY22_PORPP</name>
<evidence type="ECO:0000313" key="9">
    <source>
        <dbReference type="EMBL" id="KAA8496499.1"/>
    </source>
</evidence>
<evidence type="ECO:0000256" key="6">
    <source>
        <dbReference type="RuleBase" id="RU371123"/>
    </source>
</evidence>
<accession>A0A5J4YY22</accession>
<dbReference type="Proteomes" id="UP000324585">
    <property type="component" value="Unassembled WGS sequence"/>
</dbReference>
<evidence type="ECO:0000256" key="3">
    <source>
        <dbReference type="ARBA" id="ARBA00022827"/>
    </source>
</evidence>
<dbReference type="EMBL" id="VRMN01000002">
    <property type="protein sequence ID" value="KAA8496499.1"/>
    <property type="molecule type" value="Genomic_DNA"/>
</dbReference>
<feature type="chain" id="PRO_5023937594" description="Sulfhydryl oxidase" evidence="7">
    <location>
        <begin position="32"/>
        <end position="160"/>
    </location>
</feature>
<dbReference type="GO" id="GO:0016971">
    <property type="term" value="F:flavin-dependent sulfhydryl oxidase activity"/>
    <property type="evidence" value="ECO:0007669"/>
    <property type="project" value="InterPro"/>
</dbReference>
<keyword evidence="7" id="KW-0732">Signal</keyword>
<keyword evidence="3 6" id="KW-0274">FAD</keyword>
<feature type="domain" description="ERV/ALR sulfhydryl oxidase" evidence="8">
    <location>
        <begin position="50"/>
        <end position="152"/>
    </location>
</feature>
<gene>
    <name evidence="9" type="ORF">FVE85_0228</name>
</gene>
<comment type="cofactor">
    <cofactor evidence="1 6">
        <name>FAD</name>
        <dbReference type="ChEBI" id="CHEBI:57692"/>
    </cofactor>
</comment>
<dbReference type="Pfam" id="PF04777">
    <property type="entry name" value="Evr1_Alr"/>
    <property type="match status" value="1"/>
</dbReference>
<dbReference type="EC" id="1.8.3.2" evidence="6"/>
<keyword evidence="4 6" id="KW-0560">Oxidoreductase</keyword>
<dbReference type="PANTHER" id="PTHR12645">
    <property type="entry name" value="ALR/ERV"/>
    <property type="match status" value="1"/>
</dbReference>
<feature type="signal peptide" evidence="7">
    <location>
        <begin position="1"/>
        <end position="31"/>
    </location>
</feature>
<evidence type="ECO:0000256" key="2">
    <source>
        <dbReference type="ARBA" id="ARBA00022630"/>
    </source>
</evidence>
<evidence type="ECO:0000256" key="1">
    <source>
        <dbReference type="ARBA" id="ARBA00001974"/>
    </source>
</evidence>
<keyword evidence="5" id="KW-1015">Disulfide bond</keyword>
<dbReference type="PROSITE" id="PS51324">
    <property type="entry name" value="ERV_ALR"/>
    <property type="match status" value="1"/>
</dbReference>
<dbReference type="GO" id="GO:0050660">
    <property type="term" value="F:flavin adenine dinucleotide binding"/>
    <property type="evidence" value="ECO:0007669"/>
    <property type="project" value="TreeGrafter"/>
</dbReference>
<protein>
    <recommendedName>
        <fullName evidence="6">Sulfhydryl oxidase</fullName>
        <ecNumber evidence="6">1.8.3.2</ecNumber>
    </recommendedName>
</protein>
<keyword evidence="10" id="KW-1185">Reference proteome</keyword>
<dbReference type="PANTHER" id="PTHR12645:SF0">
    <property type="entry name" value="FAD-LINKED SULFHYDRYL OXIDASE ALR"/>
    <property type="match status" value="1"/>
</dbReference>
<evidence type="ECO:0000256" key="4">
    <source>
        <dbReference type="ARBA" id="ARBA00023002"/>
    </source>
</evidence>
<evidence type="ECO:0000313" key="10">
    <source>
        <dbReference type="Proteomes" id="UP000324585"/>
    </source>
</evidence>
<evidence type="ECO:0000256" key="5">
    <source>
        <dbReference type="ARBA" id="ARBA00023157"/>
    </source>
</evidence>
<dbReference type="Gene3D" id="1.20.120.310">
    <property type="entry name" value="ERV/ALR sulfhydryl oxidase domain"/>
    <property type="match status" value="1"/>
</dbReference>
<dbReference type="InterPro" id="IPR039799">
    <property type="entry name" value="ALR/ERV"/>
</dbReference>
<dbReference type="InterPro" id="IPR036774">
    <property type="entry name" value="ERV/ALR_sulphydryl_oxid_sf"/>
</dbReference>